<dbReference type="RefSeq" id="WP_107827509.1">
    <property type="nucleotide sequence ID" value="NZ_CP160205.1"/>
</dbReference>
<dbReference type="EMBL" id="QAOQ01000002">
    <property type="protein sequence ID" value="PTQ99587.1"/>
    <property type="molecule type" value="Genomic_DNA"/>
</dbReference>
<keyword evidence="1" id="KW-0812">Transmembrane</keyword>
<dbReference type="Proteomes" id="UP000244168">
    <property type="component" value="Unassembled WGS sequence"/>
</dbReference>
<proteinExistence type="predicted"/>
<keyword evidence="3" id="KW-1185">Reference proteome</keyword>
<feature type="transmembrane region" description="Helical" evidence="1">
    <location>
        <begin position="33"/>
        <end position="54"/>
    </location>
</feature>
<organism evidence="2 3">
    <name type="scientific">Mucilaginibacter yixingensis</name>
    <dbReference type="NCBI Taxonomy" id="1295612"/>
    <lineage>
        <taxon>Bacteria</taxon>
        <taxon>Pseudomonadati</taxon>
        <taxon>Bacteroidota</taxon>
        <taxon>Sphingobacteriia</taxon>
        <taxon>Sphingobacteriales</taxon>
        <taxon>Sphingobacteriaceae</taxon>
        <taxon>Mucilaginibacter</taxon>
    </lineage>
</organism>
<evidence type="ECO:0000256" key="1">
    <source>
        <dbReference type="SAM" id="Phobius"/>
    </source>
</evidence>
<name>A0A2T5JCT3_9SPHI</name>
<evidence type="ECO:0000313" key="2">
    <source>
        <dbReference type="EMBL" id="PTQ99587.1"/>
    </source>
</evidence>
<keyword evidence="1" id="KW-1133">Transmembrane helix</keyword>
<dbReference type="AlphaFoldDB" id="A0A2T5JCT3"/>
<evidence type="ECO:0000313" key="3">
    <source>
        <dbReference type="Proteomes" id="UP000244168"/>
    </source>
</evidence>
<protein>
    <submittedName>
        <fullName evidence="2">Uncharacterized protein</fullName>
    </submittedName>
</protein>
<gene>
    <name evidence="2" type="ORF">C8P68_102412</name>
</gene>
<reference evidence="2 3" key="1">
    <citation type="submission" date="2018-04" db="EMBL/GenBank/DDBJ databases">
        <title>Genomic Encyclopedia of Archaeal and Bacterial Type Strains, Phase II (KMG-II): from individual species to whole genera.</title>
        <authorList>
            <person name="Goeker M."/>
        </authorList>
    </citation>
    <scope>NUCLEOTIDE SEQUENCE [LARGE SCALE GENOMIC DNA]</scope>
    <source>
        <strain evidence="2 3">DSM 26809</strain>
    </source>
</reference>
<comment type="caution">
    <text evidence="2">The sequence shown here is derived from an EMBL/GenBank/DDBJ whole genome shotgun (WGS) entry which is preliminary data.</text>
</comment>
<sequence>MNKKLVTPLITWLIFATLDIAFLIKSIELNQSWRMMAAVAGLLISAFFVVTATMQNRRELKPVRVKSRN</sequence>
<accession>A0A2T5JCT3</accession>
<keyword evidence="1" id="KW-0472">Membrane</keyword>